<keyword evidence="3" id="KW-1185">Reference proteome</keyword>
<evidence type="ECO:0000313" key="2">
    <source>
        <dbReference type="EMBL" id="GJT40065.1"/>
    </source>
</evidence>
<evidence type="ECO:0000256" key="1">
    <source>
        <dbReference type="SAM" id="MobiDB-lite"/>
    </source>
</evidence>
<comment type="caution">
    <text evidence="2">The sequence shown here is derived from an EMBL/GenBank/DDBJ whole genome shotgun (WGS) entry which is preliminary data.</text>
</comment>
<accession>A0ABQ5DLK0</accession>
<reference evidence="2" key="2">
    <citation type="submission" date="2022-01" db="EMBL/GenBank/DDBJ databases">
        <authorList>
            <person name="Yamashiro T."/>
            <person name="Shiraishi A."/>
            <person name="Satake H."/>
            <person name="Nakayama K."/>
        </authorList>
    </citation>
    <scope>NUCLEOTIDE SEQUENCE</scope>
</reference>
<dbReference type="EMBL" id="BQNB010015440">
    <property type="protein sequence ID" value="GJT40065.1"/>
    <property type="molecule type" value="Genomic_DNA"/>
</dbReference>
<reference evidence="2" key="1">
    <citation type="journal article" date="2022" name="Int. J. Mol. Sci.">
        <title>Draft Genome of Tanacetum Coccineum: Genomic Comparison of Closely Related Tanacetum-Family Plants.</title>
        <authorList>
            <person name="Yamashiro T."/>
            <person name="Shiraishi A."/>
            <person name="Nakayama K."/>
            <person name="Satake H."/>
        </authorList>
    </citation>
    <scope>NUCLEOTIDE SEQUENCE</scope>
</reference>
<proteinExistence type="predicted"/>
<organism evidence="2 3">
    <name type="scientific">Tanacetum coccineum</name>
    <dbReference type="NCBI Taxonomy" id="301880"/>
    <lineage>
        <taxon>Eukaryota</taxon>
        <taxon>Viridiplantae</taxon>
        <taxon>Streptophyta</taxon>
        <taxon>Embryophyta</taxon>
        <taxon>Tracheophyta</taxon>
        <taxon>Spermatophyta</taxon>
        <taxon>Magnoliopsida</taxon>
        <taxon>eudicotyledons</taxon>
        <taxon>Gunneridae</taxon>
        <taxon>Pentapetalae</taxon>
        <taxon>asterids</taxon>
        <taxon>campanulids</taxon>
        <taxon>Asterales</taxon>
        <taxon>Asteraceae</taxon>
        <taxon>Asteroideae</taxon>
        <taxon>Anthemideae</taxon>
        <taxon>Anthemidinae</taxon>
        <taxon>Tanacetum</taxon>
    </lineage>
</organism>
<sequence>MGDENPIRTLGDYSKPSHDGYSNTIELPKGNNVDVPSTSDRHLVELENQVQCLMEAYLALTQSNQVQKSLPHVKSVTVLMTLRISWKTPNKPSLNTHLCVPMKREDARLSKFEADFKQQQSEMTNKIDTMLKAITDRIAGIMPSDTVKNPKLGTHSVSSARSYLTMDSQCSTQIHDSINTITIQPKQTEKPQADEPKIEHQEGNFDNTNPNPLLDQLASISTEQVRKFNSMLESLGLVPRSSNTKFVCSKEDDGELMYIEIIRENDELLNEVEEAPTKEPTIEYFDTLPTREELTYHRYLMSGPVP</sequence>
<feature type="region of interest" description="Disordered" evidence="1">
    <location>
        <begin position="1"/>
        <end position="34"/>
    </location>
</feature>
<gene>
    <name evidence="2" type="ORF">Tco_0939930</name>
</gene>
<evidence type="ECO:0000313" key="3">
    <source>
        <dbReference type="Proteomes" id="UP001151760"/>
    </source>
</evidence>
<dbReference type="Proteomes" id="UP001151760">
    <property type="component" value="Unassembled WGS sequence"/>
</dbReference>
<protein>
    <submittedName>
        <fullName evidence="2">Uncharacterized protein</fullName>
    </submittedName>
</protein>
<name>A0ABQ5DLK0_9ASTR</name>